<name>A0AAN8ZWS7_HALRR</name>
<evidence type="ECO:0000256" key="1">
    <source>
        <dbReference type="SAM" id="SignalP"/>
    </source>
</evidence>
<evidence type="ECO:0000313" key="2">
    <source>
        <dbReference type="EMBL" id="KAK7066623.1"/>
    </source>
</evidence>
<dbReference type="EMBL" id="JAXCGZ010019101">
    <property type="protein sequence ID" value="KAK7066623.1"/>
    <property type="molecule type" value="Genomic_DNA"/>
</dbReference>
<reference evidence="2 3" key="1">
    <citation type="submission" date="2023-11" db="EMBL/GenBank/DDBJ databases">
        <title>Halocaridina rubra genome assembly.</title>
        <authorList>
            <person name="Smith C."/>
        </authorList>
    </citation>
    <scope>NUCLEOTIDE SEQUENCE [LARGE SCALE GENOMIC DNA]</scope>
    <source>
        <strain evidence="2">EP-1</strain>
        <tissue evidence="2">Whole</tissue>
    </source>
</reference>
<dbReference type="Proteomes" id="UP001381693">
    <property type="component" value="Unassembled WGS sequence"/>
</dbReference>
<keyword evidence="1" id="KW-0732">Signal</keyword>
<proteinExistence type="predicted"/>
<feature type="chain" id="PRO_5043024245" description="Galectin" evidence="1">
    <location>
        <begin position="22"/>
        <end position="236"/>
    </location>
</feature>
<sequence>MALNVNMKFIILCFTVTLVSATGPDCYRDKPGNTAAIVTDMMKRNDTWTKSLVIVPDRDGKWELKLLILVLPYTRLTQLDLHYDNGPITIRGRLQNRPISAVEAFPSSFSYFMANRPTSLDLRVTENRFLLEISFQETRRQWNERLSNPLDLTHTSEFHIWNGVNAEEFTISFDCAPTYEVFTSNVPFLTTAQDNKLMTTPAPVTDFGFSFDIPSQTTAQDNNLMTTPAPVTDFGK</sequence>
<evidence type="ECO:0008006" key="4">
    <source>
        <dbReference type="Google" id="ProtNLM"/>
    </source>
</evidence>
<keyword evidence="3" id="KW-1185">Reference proteome</keyword>
<comment type="caution">
    <text evidence="2">The sequence shown here is derived from an EMBL/GenBank/DDBJ whole genome shotgun (WGS) entry which is preliminary data.</text>
</comment>
<accession>A0AAN8ZWS7</accession>
<evidence type="ECO:0000313" key="3">
    <source>
        <dbReference type="Proteomes" id="UP001381693"/>
    </source>
</evidence>
<organism evidence="2 3">
    <name type="scientific">Halocaridina rubra</name>
    <name type="common">Hawaiian red shrimp</name>
    <dbReference type="NCBI Taxonomy" id="373956"/>
    <lineage>
        <taxon>Eukaryota</taxon>
        <taxon>Metazoa</taxon>
        <taxon>Ecdysozoa</taxon>
        <taxon>Arthropoda</taxon>
        <taxon>Crustacea</taxon>
        <taxon>Multicrustacea</taxon>
        <taxon>Malacostraca</taxon>
        <taxon>Eumalacostraca</taxon>
        <taxon>Eucarida</taxon>
        <taxon>Decapoda</taxon>
        <taxon>Pleocyemata</taxon>
        <taxon>Caridea</taxon>
        <taxon>Atyoidea</taxon>
        <taxon>Atyidae</taxon>
        <taxon>Halocaridina</taxon>
    </lineage>
</organism>
<gene>
    <name evidence="2" type="ORF">SK128_004956</name>
</gene>
<protein>
    <recommendedName>
        <fullName evidence="4">Galectin</fullName>
    </recommendedName>
</protein>
<feature type="signal peptide" evidence="1">
    <location>
        <begin position="1"/>
        <end position="21"/>
    </location>
</feature>
<dbReference type="AlphaFoldDB" id="A0AAN8ZWS7"/>